<dbReference type="Proteomes" id="UP000814128">
    <property type="component" value="Unassembled WGS sequence"/>
</dbReference>
<name>A0ACB8QC26_9AGAM</name>
<sequence>MPLFENVRFFCAPSLGVDYCIALAQLLTANKGTAVPLSEATHIISSTVDFDGRQEVADGALIVSDLWVQRSLVLGRVMPEKEFSPEHDKLFSGVVACATGLLPQDVEVISAAIEALGGAWRHGLTRDVTHLFAQSSSSDKYKSAMHFQSKTEVCVLVPQWFEDTIRFGYRDIPTAPYEWPAPTVLKSGHARDGIPGATTAQEMRALYKLPKERKDFYRHVLEDMIPDMTKDVWAGRRVLFAPDLGTTEDRLEALEASVVRCGGRIVEWEGDFDAVNVEDFDVLIARYRWGRVYVQAVRDNKLVGSLAWLFHVHGIGAITAPTDQLLHFPIPRKPIENFDQHEITITNYTGPSREYVKRLIDIMGARFTASMSGKNTVVVAGFVFGQKTTKAKNWNIPILNHTWLEDCFVQWRSLPAANDKYIRFPPGLDFARVLGTRGLGRRNVLENVQDVEFEMSQALRMTRGVARGADEVPADEAGVEERIVKATPRKVRRRRTEGVESGEEMMFDIPEEDREPRRVESIRLPPLRPKLKQQQRPVEARSSPLRPKKLGKLGIKTVHNVKECTHLVMNRIARTEKFLCAMAVAPLIVDERWTKACALQRRILRADYRLIDKFNEAKYAFKLSEALERAKENNGRLFEGLVFHLTPRVSVAKDLLRNTIIAHGGKLKPGVPSLRSLQSKEGVCIISCEDDQSVWRPFAEAGHTVYTTEIVLTSALVQQIRWKDPSVVLVAS</sequence>
<accession>A0ACB8QC26</accession>
<reference evidence="1" key="1">
    <citation type="submission" date="2021-02" db="EMBL/GenBank/DDBJ databases">
        <authorList>
            <consortium name="DOE Joint Genome Institute"/>
            <person name="Ahrendt S."/>
            <person name="Looney B.P."/>
            <person name="Miyauchi S."/>
            <person name="Morin E."/>
            <person name="Drula E."/>
            <person name="Courty P.E."/>
            <person name="Chicoki N."/>
            <person name="Fauchery L."/>
            <person name="Kohler A."/>
            <person name="Kuo A."/>
            <person name="Labutti K."/>
            <person name="Pangilinan J."/>
            <person name="Lipzen A."/>
            <person name="Riley R."/>
            <person name="Andreopoulos W."/>
            <person name="He G."/>
            <person name="Johnson J."/>
            <person name="Barry K.W."/>
            <person name="Grigoriev I.V."/>
            <person name="Nagy L."/>
            <person name="Hibbett D."/>
            <person name="Henrissat B."/>
            <person name="Matheny P.B."/>
            <person name="Labbe J."/>
            <person name="Martin F."/>
        </authorList>
    </citation>
    <scope>NUCLEOTIDE SEQUENCE</scope>
    <source>
        <strain evidence="1">EC-137</strain>
    </source>
</reference>
<dbReference type="EMBL" id="MU273692">
    <property type="protein sequence ID" value="KAI0029197.1"/>
    <property type="molecule type" value="Genomic_DNA"/>
</dbReference>
<evidence type="ECO:0000313" key="1">
    <source>
        <dbReference type="EMBL" id="KAI0029197.1"/>
    </source>
</evidence>
<comment type="caution">
    <text evidence="1">The sequence shown here is derived from an EMBL/GenBank/DDBJ whole genome shotgun (WGS) entry which is preliminary data.</text>
</comment>
<organism evidence="1 2">
    <name type="scientific">Vararia minispora EC-137</name>
    <dbReference type="NCBI Taxonomy" id="1314806"/>
    <lineage>
        <taxon>Eukaryota</taxon>
        <taxon>Fungi</taxon>
        <taxon>Dikarya</taxon>
        <taxon>Basidiomycota</taxon>
        <taxon>Agaricomycotina</taxon>
        <taxon>Agaricomycetes</taxon>
        <taxon>Russulales</taxon>
        <taxon>Lachnocladiaceae</taxon>
        <taxon>Vararia</taxon>
    </lineage>
</organism>
<keyword evidence="2" id="KW-1185">Reference proteome</keyword>
<evidence type="ECO:0000313" key="2">
    <source>
        <dbReference type="Proteomes" id="UP000814128"/>
    </source>
</evidence>
<gene>
    <name evidence="1" type="ORF">K488DRAFT_56969</name>
</gene>
<proteinExistence type="predicted"/>
<reference evidence="1" key="2">
    <citation type="journal article" date="2022" name="New Phytol.">
        <title>Evolutionary transition to the ectomycorrhizal habit in the genomes of a hyperdiverse lineage of mushroom-forming fungi.</title>
        <authorList>
            <person name="Looney B."/>
            <person name="Miyauchi S."/>
            <person name="Morin E."/>
            <person name="Drula E."/>
            <person name="Courty P.E."/>
            <person name="Kohler A."/>
            <person name="Kuo A."/>
            <person name="LaButti K."/>
            <person name="Pangilinan J."/>
            <person name="Lipzen A."/>
            <person name="Riley R."/>
            <person name="Andreopoulos W."/>
            <person name="He G."/>
            <person name="Johnson J."/>
            <person name="Nolan M."/>
            <person name="Tritt A."/>
            <person name="Barry K.W."/>
            <person name="Grigoriev I.V."/>
            <person name="Nagy L.G."/>
            <person name="Hibbett D."/>
            <person name="Henrissat B."/>
            <person name="Matheny P.B."/>
            <person name="Labbe J."/>
            <person name="Martin F.M."/>
        </authorList>
    </citation>
    <scope>NUCLEOTIDE SEQUENCE</scope>
    <source>
        <strain evidence="1">EC-137</strain>
    </source>
</reference>
<protein>
    <submittedName>
        <fullName evidence="1">Uncharacterized protein</fullName>
    </submittedName>
</protein>